<sequence length="321" mass="34375">MGLSRFVSPLLCVVLLGASLSACGGAASPSPDVATSGKSRKAGTSARLEADPRIGVYTSIPWGFETNSFWIEGPTGLIVIDTQFLPSASAELLQQAESVTGKKVELAIVLHPNPDKFNGTATFQARGIRVVTSAQVLAKIPHVHEIRTRAFAARYAPDYPKDLPKPESFGDTTQELSAGGVTVKAHVLGPGCSEAHVVLEYDGHVFVGDLVGQGTHAWVEIGETEAWIERLAEIAAKSPRFVHPGRGKTGGADLLAWETGYLRRLLDEVAKENPTMPPPAGAIDRVKERMRKAYPGLDYDVFLDVGLEEVWQKQAAKAAAK</sequence>
<feature type="region of interest" description="Disordered" evidence="1">
    <location>
        <begin position="27"/>
        <end position="46"/>
    </location>
</feature>
<keyword evidence="4" id="KW-0378">Hydrolase</keyword>
<dbReference type="Pfam" id="PF00753">
    <property type="entry name" value="Lactamase_B"/>
    <property type="match status" value="1"/>
</dbReference>
<comment type="caution">
    <text evidence="4">The sequence shown here is derived from an EMBL/GenBank/DDBJ whole genome shotgun (WGS) entry which is preliminary data.</text>
</comment>
<dbReference type="InterPro" id="IPR050855">
    <property type="entry name" value="NDM-1-like"/>
</dbReference>
<evidence type="ECO:0000259" key="3">
    <source>
        <dbReference type="SMART" id="SM00849"/>
    </source>
</evidence>
<keyword evidence="5" id="KW-1185">Reference proteome</keyword>
<feature type="chain" id="PRO_5020319458" evidence="2">
    <location>
        <begin position="25"/>
        <end position="321"/>
    </location>
</feature>
<dbReference type="OrthoDB" id="1550459at2"/>
<dbReference type="Proteomes" id="UP000309215">
    <property type="component" value="Unassembled WGS sequence"/>
</dbReference>
<organism evidence="4 5">
    <name type="scientific">Polyangium fumosum</name>
    <dbReference type="NCBI Taxonomy" id="889272"/>
    <lineage>
        <taxon>Bacteria</taxon>
        <taxon>Pseudomonadati</taxon>
        <taxon>Myxococcota</taxon>
        <taxon>Polyangia</taxon>
        <taxon>Polyangiales</taxon>
        <taxon>Polyangiaceae</taxon>
        <taxon>Polyangium</taxon>
    </lineage>
</organism>
<dbReference type="AlphaFoldDB" id="A0A4U1JAZ5"/>
<reference evidence="4 5" key="1">
    <citation type="submission" date="2019-04" db="EMBL/GenBank/DDBJ databases">
        <authorList>
            <person name="Li Y."/>
            <person name="Wang J."/>
        </authorList>
    </citation>
    <scope>NUCLEOTIDE SEQUENCE [LARGE SCALE GENOMIC DNA]</scope>
    <source>
        <strain evidence="4 5">DSM 14668</strain>
    </source>
</reference>
<protein>
    <submittedName>
        <fullName evidence="4">MBL fold metallo-hydrolase</fullName>
    </submittedName>
</protein>
<name>A0A4U1JAZ5_9BACT</name>
<gene>
    <name evidence="4" type="ORF">E8A74_22665</name>
</gene>
<feature type="domain" description="Metallo-beta-lactamase" evidence="3">
    <location>
        <begin position="65"/>
        <end position="246"/>
    </location>
</feature>
<dbReference type="SUPFAM" id="SSF56281">
    <property type="entry name" value="Metallo-hydrolase/oxidoreductase"/>
    <property type="match status" value="1"/>
</dbReference>
<dbReference type="InterPro" id="IPR001279">
    <property type="entry name" value="Metallo-B-lactamas"/>
</dbReference>
<dbReference type="Gene3D" id="3.60.15.10">
    <property type="entry name" value="Ribonuclease Z/Hydroxyacylglutathione hydrolase-like"/>
    <property type="match status" value="1"/>
</dbReference>
<dbReference type="PANTHER" id="PTHR42951">
    <property type="entry name" value="METALLO-BETA-LACTAMASE DOMAIN-CONTAINING"/>
    <property type="match status" value="1"/>
</dbReference>
<dbReference type="PROSITE" id="PS51257">
    <property type="entry name" value="PROKAR_LIPOPROTEIN"/>
    <property type="match status" value="1"/>
</dbReference>
<keyword evidence="2" id="KW-0732">Signal</keyword>
<dbReference type="GO" id="GO:0016787">
    <property type="term" value="F:hydrolase activity"/>
    <property type="evidence" value="ECO:0007669"/>
    <property type="project" value="UniProtKB-KW"/>
</dbReference>
<evidence type="ECO:0000313" key="4">
    <source>
        <dbReference type="EMBL" id="TKD05069.1"/>
    </source>
</evidence>
<dbReference type="InterPro" id="IPR036866">
    <property type="entry name" value="RibonucZ/Hydroxyglut_hydro"/>
</dbReference>
<evidence type="ECO:0000256" key="1">
    <source>
        <dbReference type="SAM" id="MobiDB-lite"/>
    </source>
</evidence>
<accession>A0A4U1JAZ5</accession>
<feature type="signal peptide" evidence="2">
    <location>
        <begin position="1"/>
        <end position="24"/>
    </location>
</feature>
<dbReference type="PANTHER" id="PTHR42951:SF20">
    <property type="entry name" value="BETA LACTAMASE"/>
    <property type="match status" value="1"/>
</dbReference>
<evidence type="ECO:0000256" key="2">
    <source>
        <dbReference type="SAM" id="SignalP"/>
    </source>
</evidence>
<dbReference type="RefSeq" id="WP_136931139.1">
    <property type="nucleotide sequence ID" value="NZ_SSMQ01000023.1"/>
</dbReference>
<evidence type="ECO:0000313" key="5">
    <source>
        <dbReference type="Proteomes" id="UP000309215"/>
    </source>
</evidence>
<proteinExistence type="predicted"/>
<dbReference type="SMART" id="SM00849">
    <property type="entry name" value="Lactamase_B"/>
    <property type="match status" value="1"/>
</dbReference>
<dbReference type="EMBL" id="SSMQ01000023">
    <property type="protein sequence ID" value="TKD05069.1"/>
    <property type="molecule type" value="Genomic_DNA"/>
</dbReference>